<dbReference type="AlphaFoldDB" id="A0A0P1BH37"/>
<sequence length="82" mass="8365">MDKGLMERDSMTNLGFREEEAAERLEAHRIVRAGQHQGNSARNGTGAGAGAGAGATSKGNGSSAAVDKEASSAPQQLLGRLV</sequence>
<evidence type="ECO:0000313" key="3">
    <source>
        <dbReference type="Proteomes" id="UP000054845"/>
    </source>
</evidence>
<proteinExistence type="predicted"/>
<feature type="compositionally biased region" description="Low complexity" evidence="1">
    <location>
        <begin position="54"/>
        <end position="65"/>
    </location>
</feature>
<feature type="region of interest" description="Disordered" evidence="1">
    <location>
        <begin position="1"/>
        <end position="20"/>
    </location>
</feature>
<protein>
    <submittedName>
        <fullName evidence="2">Uncharacterized protein</fullName>
    </submittedName>
</protein>
<evidence type="ECO:0000256" key="1">
    <source>
        <dbReference type="SAM" id="MobiDB-lite"/>
    </source>
</evidence>
<feature type="region of interest" description="Disordered" evidence="1">
    <location>
        <begin position="27"/>
        <end position="82"/>
    </location>
</feature>
<evidence type="ECO:0000313" key="2">
    <source>
        <dbReference type="EMBL" id="CEH15365.1"/>
    </source>
</evidence>
<reference evidence="2 3" key="1">
    <citation type="submission" date="2014-09" db="EMBL/GenBank/DDBJ databases">
        <authorList>
            <person name="Magalhaes I.L.F."/>
            <person name="Oliveira U."/>
            <person name="Santos F.R."/>
            <person name="Vidigal T.H.D.A."/>
            <person name="Brescovit A.D."/>
            <person name="Santos A.J."/>
        </authorList>
    </citation>
    <scope>NUCLEOTIDE SEQUENCE [LARGE SCALE GENOMIC DNA]</scope>
</reference>
<name>A0A0P1BH37_9BASI</name>
<keyword evidence="3" id="KW-1185">Reference proteome</keyword>
<organism evidence="2 3">
    <name type="scientific">Ceraceosorus bombacis</name>
    <dbReference type="NCBI Taxonomy" id="401625"/>
    <lineage>
        <taxon>Eukaryota</taxon>
        <taxon>Fungi</taxon>
        <taxon>Dikarya</taxon>
        <taxon>Basidiomycota</taxon>
        <taxon>Ustilaginomycotina</taxon>
        <taxon>Exobasidiomycetes</taxon>
        <taxon>Ceraceosorales</taxon>
        <taxon>Ceraceosoraceae</taxon>
        <taxon>Ceraceosorus</taxon>
    </lineage>
</organism>
<dbReference type="EMBL" id="CCYA01000260">
    <property type="protein sequence ID" value="CEH15365.1"/>
    <property type="molecule type" value="Genomic_DNA"/>
</dbReference>
<accession>A0A0P1BH37</accession>
<dbReference type="Proteomes" id="UP000054845">
    <property type="component" value="Unassembled WGS sequence"/>
</dbReference>